<proteinExistence type="predicted"/>
<sequence length="112" mass="13093">MTSIDDKRIIALIDALGKNGWKKVGFSDQVIEWYFAEIIEFVSIWRPQGKKLFMVLLIDKFDYPIKNIIEIGFSLLPNNLSETIFETIFLKDILKADLKKFCEQLNNKVLHN</sequence>
<dbReference type="EMBL" id="CADCST010000122">
    <property type="protein sequence ID" value="CAA9201894.1"/>
    <property type="molecule type" value="Genomic_DNA"/>
</dbReference>
<dbReference type="RefSeq" id="WP_173967827.1">
    <property type="nucleotide sequence ID" value="NZ_BOVI01000001.1"/>
</dbReference>
<protein>
    <submittedName>
        <fullName evidence="1">Uncharacterized protein</fullName>
    </submittedName>
</protein>
<reference evidence="1 2" key="1">
    <citation type="submission" date="2020-02" db="EMBL/GenBank/DDBJ databases">
        <authorList>
            <person name="Criscuolo A."/>
        </authorList>
    </citation>
    <scope>NUCLEOTIDE SEQUENCE [LARGE SCALE GENOMIC DNA]</scope>
    <source>
        <strain evidence="1">CECT7796</strain>
    </source>
</reference>
<dbReference type="Proteomes" id="UP000474567">
    <property type="component" value="Unassembled WGS sequence"/>
</dbReference>
<evidence type="ECO:0000313" key="1">
    <source>
        <dbReference type="EMBL" id="CAA9201894.1"/>
    </source>
</evidence>
<gene>
    <name evidence="1" type="ORF">FLACOL7796_03996</name>
</gene>
<accession>A0ABN7EQS4</accession>
<evidence type="ECO:0000313" key="2">
    <source>
        <dbReference type="Proteomes" id="UP000474567"/>
    </source>
</evidence>
<organism evidence="1 2">
    <name type="scientific">Flavobacterium collinsii</name>
    <dbReference type="NCBI Taxonomy" id="1114861"/>
    <lineage>
        <taxon>Bacteria</taxon>
        <taxon>Pseudomonadati</taxon>
        <taxon>Bacteroidota</taxon>
        <taxon>Flavobacteriia</taxon>
        <taxon>Flavobacteriales</taxon>
        <taxon>Flavobacteriaceae</taxon>
        <taxon>Flavobacterium</taxon>
    </lineage>
</organism>
<name>A0ABN7EQS4_9FLAO</name>
<comment type="caution">
    <text evidence="1">The sequence shown here is derived from an EMBL/GenBank/DDBJ whole genome shotgun (WGS) entry which is preliminary data.</text>
</comment>
<keyword evidence="2" id="KW-1185">Reference proteome</keyword>